<feature type="transmembrane region" description="Helical" evidence="3">
    <location>
        <begin position="308"/>
        <end position="328"/>
    </location>
</feature>
<proteinExistence type="predicted"/>
<name>A0A4T0F2V1_WALIC</name>
<dbReference type="OrthoDB" id="3363186at2759"/>
<protein>
    <submittedName>
        <fullName evidence="4">Uncharacterized protein</fullName>
    </submittedName>
</protein>
<feature type="compositionally biased region" description="Basic and acidic residues" evidence="2">
    <location>
        <begin position="1"/>
        <end position="16"/>
    </location>
</feature>
<feature type="region of interest" description="Disordered" evidence="2">
    <location>
        <begin position="56"/>
        <end position="78"/>
    </location>
</feature>
<dbReference type="EMBL" id="SPOF01000007">
    <property type="protein sequence ID" value="TIB15427.1"/>
    <property type="molecule type" value="Genomic_DNA"/>
</dbReference>
<keyword evidence="1" id="KW-0175">Coiled coil</keyword>
<sequence length="341" mass="38335">MTTTKLKEKEKARESESFEGFEGIEGMEGIDGMVEITRESYEESPIQPIVGEGVEADAEGDRQTPQAVAHPTNTNASSILSSTTLPNNIGGMSSYMDYKSNKDAKRLLHVILNDMDKKWDAKALMFKQVAKAQRRLRKKSEEECADIKHKYQNLISEYDTLHKTTEEDLNALRIHLEEAENALHESHTAHAETLSHLNETHREELEQLALNHHTLDKEVCELRDKHSEYLDTIYHLDQSRINAETRAEELESEVGVVKGECDETIRECEQIHMALSTATQQLREKDDTIASLKTSGDVLKLLDNFHPITALLSLAVVYLAACVIGLAADPIKIAKIGMGWD</sequence>
<evidence type="ECO:0000256" key="2">
    <source>
        <dbReference type="SAM" id="MobiDB-lite"/>
    </source>
</evidence>
<evidence type="ECO:0000256" key="3">
    <source>
        <dbReference type="SAM" id="Phobius"/>
    </source>
</evidence>
<feature type="compositionally biased region" description="Polar residues" evidence="2">
    <location>
        <begin position="63"/>
        <end position="78"/>
    </location>
</feature>
<keyword evidence="3" id="KW-0812">Transmembrane</keyword>
<evidence type="ECO:0000256" key="1">
    <source>
        <dbReference type="SAM" id="Coils"/>
    </source>
</evidence>
<organism evidence="4 5">
    <name type="scientific">Wallemia ichthyophaga</name>
    <dbReference type="NCBI Taxonomy" id="245174"/>
    <lineage>
        <taxon>Eukaryota</taxon>
        <taxon>Fungi</taxon>
        <taxon>Dikarya</taxon>
        <taxon>Basidiomycota</taxon>
        <taxon>Wallemiomycotina</taxon>
        <taxon>Wallemiomycetes</taxon>
        <taxon>Wallemiales</taxon>
        <taxon>Wallemiaceae</taxon>
        <taxon>Wallemia</taxon>
    </lineage>
</organism>
<feature type="region of interest" description="Disordered" evidence="2">
    <location>
        <begin position="1"/>
        <end position="23"/>
    </location>
</feature>
<feature type="coiled-coil region" evidence="1">
    <location>
        <begin position="137"/>
        <end position="218"/>
    </location>
</feature>
<keyword evidence="3" id="KW-1133">Transmembrane helix</keyword>
<gene>
    <name evidence="4" type="ORF">E3P90_00899</name>
</gene>
<evidence type="ECO:0000313" key="4">
    <source>
        <dbReference type="EMBL" id="TIB15427.1"/>
    </source>
</evidence>
<reference evidence="4 5" key="1">
    <citation type="submission" date="2019-03" db="EMBL/GenBank/DDBJ databases">
        <title>Sequencing 23 genomes of Wallemia ichthyophaga.</title>
        <authorList>
            <person name="Gostincar C."/>
        </authorList>
    </citation>
    <scope>NUCLEOTIDE SEQUENCE [LARGE SCALE GENOMIC DNA]</scope>
    <source>
        <strain evidence="4 5">EXF-8621</strain>
    </source>
</reference>
<evidence type="ECO:0000313" key="5">
    <source>
        <dbReference type="Proteomes" id="UP000306954"/>
    </source>
</evidence>
<comment type="caution">
    <text evidence="4">The sequence shown here is derived from an EMBL/GenBank/DDBJ whole genome shotgun (WGS) entry which is preliminary data.</text>
</comment>
<dbReference type="Proteomes" id="UP000306954">
    <property type="component" value="Unassembled WGS sequence"/>
</dbReference>
<accession>A0A4T0F2V1</accession>
<dbReference type="AlphaFoldDB" id="A0A4T0F2V1"/>
<dbReference type="OMA" id="RECEQIH"/>
<keyword evidence="3" id="KW-0472">Membrane</keyword>